<dbReference type="InterPro" id="IPR010968">
    <property type="entry name" value="RnfE"/>
</dbReference>
<sequence length="206" mass="22308">MIPENRPSRLKYFTSGIILENPILILMIGLCPTLATSVTAQDGLGMGIAASFVLICSNFVISLIRKIIPSSIRIPIFIIIISSFVTIIDYVLQAFEPGLYQVLGVFVPLIVVNCIILGRAEAFAYHHGIIDSILDALGKAVGFTLVIVLMGIIREFFSAGTIFGAIVTPAGFRQSPVLFMIFPPGAFLLIGILKSIVNRLNENKGK</sequence>
<keyword evidence="7 8" id="KW-0472">Membrane</keyword>
<evidence type="ECO:0000256" key="1">
    <source>
        <dbReference type="ARBA" id="ARBA00004127"/>
    </source>
</evidence>
<accession>A0A235BVD1</accession>
<dbReference type="InterPro" id="IPR003667">
    <property type="entry name" value="NqrDE/RnfAE"/>
</dbReference>
<comment type="caution">
    <text evidence="9">The sequence shown here is derived from an EMBL/GenBank/DDBJ whole genome shotgun (WGS) entry which is preliminary data.</text>
</comment>
<dbReference type="NCBIfam" id="TIGR01948">
    <property type="entry name" value="rnfE"/>
    <property type="match status" value="1"/>
</dbReference>
<dbReference type="AlphaFoldDB" id="A0A235BVD1"/>
<comment type="subunit">
    <text evidence="8">The complex is composed of six subunits: RnfA, RnfB, RnfC, RnfD, RnfE and RnfG.</text>
</comment>
<evidence type="ECO:0000256" key="7">
    <source>
        <dbReference type="ARBA" id="ARBA00023136"/>
    </source>
</evidence>
<dbReference type="GO" id="GO:0005886">
    <property type="term" value="C:plasma membrane"/>
    <property type="evidence" value="ECO:0007669"/>
    <property type="project" value="UniProtKB-SubCell"/>
</dbReference>
<feature type="transmembrane region" description="Helical" evidence="8">
    <location>
        <begin position="44"/>
        <end position="64"/>
    </location>
</feature>
<reference evidence="9 10" key="1">
    <citation type="submission" date="2017-07" db="EMBL/GenBank/DDBJ databases">
        <title>Recovery of genomes from metagenomes via a dereplication, aggregation, and scoring strategy.</title>
        <authorList>
            <person name="Sieber C.M."/>
            <person name="Probst A.J."/>
            <person name="Sharrar A."/>
            <person name="Thomas B.C."/>
            <person name="Hess M."/>
            <person name="Tringe S.G."/>
            <person name="Banfield J.F."/>
        </authorList>
    </citation>
    <scope>NUCLEOTIDE SEQUENCE [LARGE SCALE GENOMIC DNA]</scope>
    <source>
        <strain evidence="9">JGI_Cruoil_03_51_56</strain>
    </source>
</reference>
<evidence type="ECO:0000256" key="3">
    <source>
        <dbReference type="ARBA" id="ARBA00022692"/>
    </source>
</evidence>
<name>A0A235BVD1_UNCW3</name>
<evidence type="ECO:0000256" key="5">
    <source>
        <dbReference type="ARBA" id="ARBA00022982"/>
    </source>
</evidence>
<dbReference type="Proteomes" id="UP000215559">
    <property type="component" value="Unassembled WGS sequence"/>
</dbReference>
<comment type="function">
    <text evidence="8">Part of a membrane-bound complex that couples electron transfer with translocation of ions across the membrane.</text>
</comment>
<protein>
    <recommendedName>
        <fullName evidence="8">Ion-translocating oxidoreductase complex subunit E</fullName>
        <ecNumber evidence="8">7.-.-.-</ecNumber>
    </recommendedName>
    <alternativeName>
        <fullName evidence="8">Rnf electron transport complex subunit E</fullName>
    </alternativeName>
</protein>
<feature type="transmembrane region" description="Helical" evidence="8">
    <location>
        <begin position="12"/>
        <end position="38"/>
    </location>
</feature>
<feature type="transmembrane region" description="Helical" evidence="8">
    <location>
        <begin position="98"/>
        <end position="117"/>
    </location>
</feature>
<dbReference type="EC" id="7.-.-.-" evidence="8"/>
<dbReference type="PIRSF" id="PIRSF006102">
    <property type="entry name" value="NQR_DE"/>
    <property type="match status" value="1"/>
</dbReference>
<feature type="transmembrane region" description="Helical" evidence="8">
    <location>
        <begin position="76"/>
        <end position="92"/>
    </location>
</feature>
<evidence type="ECO:0000313" key="9">
    <source>
        <dbReference type="EMBL" id="OYD16308.1"/>
    </source>
</evidence>
<evidence type="ECO:0000256" key="2">
    <source>
        <dbReference type="ARBA" id="ARBA00022448"/>
    </source>
</evidence>
<feature type="transmembrane region" description="Helical" evidence="8">
    <location>
        <begin position="137"/>
        <end position="157"/>
    </location>
</feature>
<dbReference type="PANTHER" id="PTHR30586:SF0">
    <property type="entry name" value="ION-TRANSLOCATING OXIDOREDUCTASE COMPLEX SUBUNIT E"/>
    <property type="match status" value="1"/>
</dbReference>
<keyword evidence="3 8" id="KW-0812">Transmembrane</keyword>
<evidence type="ECO:0000256" key="4">
    <source>
        <dbReference type="ARBA" id="ARBA00022967"/>
    </source>
</evidence>
<keyword evidence="5 8" id="KW-0249">Electron transport</keyword>
<dbReference type="HAMAP" id="MF_00478">
    <property type="entry name" value="RsxE_RnfE"/>
    <property type="match status" value="1"/>
</dbReference>
<evidence type="ECO:0000313" key="10">
    <source>
        <dbReference type="Proteomes" id="UP000215559"/>
    </source>
</evidence>
<organism evidence="9 10">
    <name type="scientific">candidate division WOR-3 bacterium JGI_Cruoil_03_51_56</name>
    <dbReference type="NCBI Taxonomy" id="1973747"/>
    <lineage>
        <taxon>Bacteria</taxon>
        <taxon>Bacteria division WOR-3</taxon>
    </lineage>
</organism>
<keyword evidence="2 8" id="KW-0813">Transport</keyword>
<dbReference type="GO" id="GO:0022900">
    <property type="term" value="P:electron transport chain"/>
    <property type="evidence" value="ECO:0007669"/>
    <property type="project" value="UniProtKB-UniRule"/>
</dbReference>
<proteinExistence type="inferred from homology"/>
<keyword evidence="8" id="KW-1003">Cell membrane</keyword>
<dbReference type="EMBL" id="NOZP01000056">
    <property type="protein sequence ID" value="OYD16308.1"/>
    <property type="molecule type" value="Genomic_DNA"/>
</dbReference>
<gene>
    <name evidence="8" type="primary">rnfE</name>
    <name evidence="9" type="ORF">CH330_03255</name>
</gene>
<dbReference type="NCBIfam" id="NF009070">
    <property type="entry name" value="PRK12405.1"/>
    <property type="match status" value="1"/>
</dbReference>
<evidence type="ECO:0000256" key="6">
    <source>
        <dbReference type="ARBA" id="ARBA00022989"/>
    </source>
</evidence>
<evidence type="ECO:0000256" key="8">
    <source>
        <dbReference type="HAMAP-Rule" id="MF_00478"/>
    </source>
</evidence>
<keyword evidence="4 8" id="KW-1278">Translocase</keyword>
<dbReference type="PANTHER" id="PTHR30586">
    <property type="entry name" value="ELECTRON TRANSPORT COMPLEX PROTEIN RNFE"/>
    <property type="match status" value="1"/>
</dbReference>
<dbReference type="Pfam" id="PF02508">
    <property type="entry name" value="Rnf-Nqr"/>
    <property type="match status" value="1"/>
</dbReference>
<comment type="subcellular location">
    <subcellularLocation>
        <location evidence="8">Cell membrane</location>
        <topology evidence="8">Multi-pass membrane protein</topology>
    </subcellularLocation>
    <subcellularLocation>
        <location evidence="1">Endomembrane system</location>
        <topology evidence="1">Multi-pass membrane protein</topology>
    </subcellularLocation>
</comment>
<keyword evidence="6 8" id="KW-1133">Transmembrane helix</keyword>
<comment type="similarity">
    <text evidence="8">Belongs to the NqrDE/RnfAE family.</text>
</comment>
<dbReference type="GO" id="GO:0012505">
    <property type="term" value="C:endomembrane system"/>
    <property type="evidence" value="ECO:0007669"/>
    <property type="project" value="UniProtKB-SubCell"/>
</dbReference>
<feature type="transmembrane region" description="Helical" evidence="8">
    <location>
        <begin position="177"/>
        <end position="197"/>
    </location>
</feature>